<dbReference type="AlphaFoldDB" id="A0A0B7AP55"/>
<keyword evidence="1" id="KW-0472">Membrane</keyword>
<proteinExistence type="predicted"/>
<protein>
    <recommendedName>
        <fullName evidence="3">Complex I-MWFE</fullName>
    </recommendedName>
</protein>
<keyword evidence="1" id="KW-1133">Transmembrane helix</keyword>
<reference evidence="2" key="1">
    <citation type="submission" date="2014-12" db="EMBL/GenBank/DDBJ databases">
        <title>Insight into the proteome of Arion vulgaris.</title>
        <authorList>
            <person name="Aradska J."/>
            <person name="Bulat T."/>
            <person name="Smidak R."/>
            <person name="Sarate P."/>
            <person name="Gangsoo J."/>
            <person name="Sialana F."/>
            <person name="Bilban M."/>
            <person name="Lubec G."/>
        </authorList>
    </citation>
    <scope>NUCLEOTIDE SEQUENCE</scope>
    <source>
        <tissue evidence="2">Skin</tissue>
    </source>
</reference>
<sequence>MWWEILPSAGVVFLGLLAPHGIFWAVNKVFHNGKNTARNWYAQESHIPDYNIYLRDIRITGSEYIPQGLEAIPNEDCP</sequence>
<accession>A0A0B7AP55</accession>
<dbReference type="EMBL" id="HACG01035753">
    <property type="protein sequence ID" value="CEK82618.1"/>
    <property type="molecule type" value="Transcribed_RNA"/>
</dbReference>
<evidence type="ECO:0000256" key="1">
    <source>
        <dbReference type="SAM" id="Phobius"/>
    </source>
</evidence>
<gene>
    <name evidence="2" type="primary">ORF132541</name>
</gene>
<name>A0A0B7AP55_9EUPU</name>
<dbReference type="InterPro" id="IPR017384">
    <property type="entry name" value="NADH_Ub_cplx-1_asu_su-1"/>
</dbReference>
<dbReference type="Pfam" id="PF15879">
    <property type="entry name" value="MWFE"/>
    <property type="match status" value="1"/>
</dbReference>
<evidence type="ECO:0008006" key="3">
    <source>
        <dbReference type="Google" id="ProtNLM"/>
    </source>
</evidence>
<organism evidence="2">
    <name type="scientific">Arion vulgaris</name>
    <dbReference type="NCBI Taxonomy" id="1028688"/>
    <lineage>
        <taxon>Eukaryota</taxon>
        <taxon>Metazoa</taxon>
        <taxon>Spiralia</taxon>
        <taxon>Lophotrochozoa</taxon>
        <taxon>Mollusca</taxon>
        <taxon>Gastropoda</taxon>
        <taxon>Heterobranchia</taxon>
        <taxon>Euthyneura</taxon>
        <taxon>Panpulmonata</taxon>
        <taxon>Eupulmonata</taxon>
        <taxon>Stylommatophora</taxon>
        <taxon>Helicina</taxon>
        <taxon>Arionoidea</taxon>
        <taxon>Arionidae</taxon>
        <taxon>Arion</taxon>
    </lineage>
</organism>
<keyword evidence="1" id="KW-0812">Transmembrane</keyword>
<evidence type="ECO:0000313" key="2">
    <source>
        <dbReference type="EMBL" id="CEK82618.1"/>
    </source>
</evidence>
<feature type="transmembrane region" description="Helical" evidence="1">
    <location>
        <begin position="6"/>
        <end position="26"/>
    </location>
</feature>